<dbReference type="PANTHER" id="PTHR31735:SF1">
    <property type="entry name" value="VACUOLAR MEMBRANE PROTEIN YPL162C"/>
    <property type="match status" value="1"/>
</dbReference>
<gene>
    <name evidence="3" type="ORF">P43SY_009666</name>
</gene>
<feature type="transmembrane region" description="Helical" evidence="2">
    <location>
        <begin position="86"/>
        <end position="107"/>
    </location>
</feature>
<dbReference type="EMBL" id="JAKCXM010000410">
    <property type="protein sequence ID" value="KAJ0394443.1"/>
    <property type="molecule type" value="Genomic_DNA"/>
</dbReference>
<feature type="transmembrane region" description="Helical" evidence="2">
    <location>
        <begin position="53"/>
        <end position="71"/>
    </location>
</feature>
<feature type="transmembrane region" description="Helical" evidence="2">
    <location>
        <begin position="15"/>
        <end position="32"/>
    </location>
</feature>
<sequence>MGEQCTLIADRTDDAVQLALGFIALSSLYCKWHFETPRRPATIWFMDAMKQGTSAAMVHVLNIVCAIFTAGDTSPTKEEAQSDECAFYFMNVVIDTTLGVYIAFLLLQLVTAMAVRQNWPSLKHPGRYGDPPSLRTWTIQLLSWMGVLVVMKLLVGITIYVFRTPLGFIGSLLFFPVRNHPKIELLIVMIGCPLVMNMVQFWIQDSFLKDRTRPNMEKEPLLTKRSPFAVEMAHKPDIKAGQTSQPGGKSKIPSDAADMYEVL</sequence>
<keyword evidence="2" id="KW-1133">Transmembrane helix</keyword>
<name>A0AAD5LV45_PYTIN</name>
<protein>
    <recommendedName>
        <fullName evidence="5">Transmembrane protein</fullName>
    </recommendedName>
</protein>
<organism evidence="3 4">
    <name type="scientific">Pythium insidiosum</name>
    <name type="common">Pythiosis disease agent</name>
    <dbReference type="NCBI Taxonomy" id="114742"/>
    <lineage>
        <taxon>Eukaryota</taxon>
        <taxon>Sar</taxon>
        <taxon>Stramenopiles</taxon>
        <taxon>Oomycota</taxon>
        <taxon>Peronosporomycetes</taxon>
        <taxon>Pythiales</taxon>
        <taxon>Pythiaceae</taxon>
        <taxon>Pythium</taxon>
    </lineage>
</organism>
<reference evidence="3" key="1">
    <citation type="submission" date="2021-12" db="EMBL/GenBank/DDBJ databases">
        <title>Prjna785345.</title>
        <authorList>
            <person name="Rujirawat T."/>
            <person name="Krajaejun T."/>
        </authorList>
    </citation>
    <scope>NUCLEOTIDE SEQUENCE</scope>
    <source>
        <strain evidence="3">Pi057C3</strain>
    </source>
</reference>
<evidence type="ECO:0008006" key="5">
    <source>
        <dbReference type="Google" id="ProtNLM"/>
    </source>
</evidence>
<proteinExistence type="predicted"/>
<dbReference type="PANTHER" id="PTHR31735">
    <property type="entry name" value="VACUOLAR MEMBRANE PROTEIN YPL162C"/>
    <property type="match status" value="1"/>
</dbReference>
<comment type="caution">
    <text evidence="3">The sequence shown here is derived from an EMBL/GenBank/DDBJ whole genome shotgun (WGS) entry which is preliminary data.</text>
</comment>
<feature type="transmembrane region" description="Helical" evidence="2">
    <location>
        <begin position="141"/>
        <end position="163"/>
    </location>
</feature>
<evidence type="ECO:0000313" key="3">
    <source>
        <dbReference type="EMBL" id="KAJ0394443.1"/>
    </source>
</evidence>
<evidence type="ECO:0000313" key="4">
    <source>
        <dbReference type="Proteomes" id="UP001209570"/>
    </source>
</evidence>
<dbReference type="Pfam" id="PF12400">
    <property type="entry name" value="STIMATE"/>
    <property type="match status" value="1"/>
</dbReference>
<evidence type="ECO:0000256" key="2">
    <source>
        <dbReference type="SAM" id="Phobius"/>
    </source>
</evidence>
<dbReference type="Proteomes" id="UP001209570">
    <property type="component" value="Unassembled WGS sequence"/>
</dbReference>
<keyword evidence="4" id="KW-1185">Reference proteome</keyword>
<dbReference type="InterPro" id="IPR022127">
    <property type="entry name" value="STIMATE/YPL162C"/>
</dbReference>
<keyword evidence="2" id="KW-0472">Membrane</keyword>
<accession>A0AAD5LV45</accession>
<keyword evidence="2" id="KW-0812">Transmembrane</keyword>
<feature type="region of interest" description="Disordered" evidence="1">
    <location>
        <begin position="236"/>
        <end position="263"/>
    </location>
</feature>
<dbReference type="GO" id="GO:0016020">
    <property type="term" value="C:membrane"/>
    <property type="evidence" value="ECO:0007669"/>
    <property type="project" value="TreeGrafter"/>
</dbReference>
<evidence type="ECO:0000256" key="1">
    <source>
        <dbReference type="SAM" id="MobiDB-lite"/>
    </source>
</evidence>
<dbReference type="AlphaFoldDB" id="A0AAD5LV45"/>
<feature type="transmembrane region" description="Helical" evidence="2">
    <location>
        <begin position="183"/>
        <end position="203"/>
    </location>
</feature>